<dbReference type="SMART" id="SM00849">
    <property type="entry name" value="Lactamase_B"/>
    <property type="match status" value="1"/>
</dbReference>
<sequence>MRLAFLGTGSAFSVERYNGAVVVDGRILLDGGAPLLPHMHRLGIDPAAIQAVFLTHMHGDHILGLPPFVLYRAFNASDRPLPIVAPPAGEGPLEELFQLSWGRAWAEHREQAQLVHVPAGECGEVAGISYRAVRLDHGGLDCRGYRLEIGRRVLAYAGDTMATPQLDELVEGADVAITEATAPGEVPAHTSWEEAAALAARHPRTRFLFNHVYQGDPEGAAHDLEVIDV</sequence>
<dbReference type="PANTHER" id="PTHR46018">
    <property type="entry name" value="ZINC PHOSPHODIESTERASE ELAC PROTEIN 1"/>
    <property type="match status" value="1"/>
</dbReference>
<gene>
    <name evidence="3" type="ORF">JF922_11600</name>
</gene>
<dbReference type="PANTHER" id="PTHR46018:SF2">
    <property type="entry name" value="ZINC PHOSPHODIESTERASE ELAC PROTEIN 1"/>
    <property type="match status" value="1"/>
</dbReference>
<dbReference type="GO" id="GO:0004519">
    <property type="term" value="F:endonuclease activity"/>
    <property type="evidence" value="ECO:0007669"/>
    <property type="project" value="UniProtKB-KW"/>
</dbReference>
<organism evidence="3 4">
    <name type="scientific">Candidatus Nephthysia bennettiae</name>
    <dbReference type="NCBI Taxonomy" id="3127016"/>
    <lineage>
        <taxon>Bacteria</taxon>
        <taxon>Bacillati</taxon>
        <taxon>Candidatus Dormiibacterota</taxon>
        <taxon>Candidatus Dormibacteria</taxon>
        <taxon>Candidatus Dormibacterales</taxon>
        <taxon>Candidatus Dormibacteraceae</taxon>
        <taxon>Candidatus Nephthysia</taxon>
    </lineage>
</organism>
<dbReference type="Gene3D" id="3.60.15.10">
    <property type="entry name" value="Ribonuclease Z/Hydroxyacylglutathione hydrolase-like"/>
    <property type="match status" value="1"/>
</dbReference>
<dbReference type="Proteomes" id="UP000612893">
    <property type="component" value="Unassembled WGS sequence"/>
</dbReference>
<dbReference type="Pfam" id="PF12706">
    <property type="entry name" value="Lactamase_B_2"/>
    <property type="match status" value="1"/>
</dbReference>
<proteinExistence type="predicted"/>
<evidence type="ECO:0000256" key="1">
    <source>
        <dbReference type="ARBA" id="ARBA00022759"/>
    </source>
</evidence>
<keyword evidence="1" id="KW-0378">Hydrolase</keyword>
<dbReference type="AlphaFoldDB" id="A0A934K7J7"/>
<dbReference type="SUPFAM" id="SSF56281">
    <property type="entry name" value="Metallo-hydrolase/oxidoreductase"/>
    <property type="match status" value="1"/>
</dbReference>
<evidence type="ECO:0000313" key="3">
    <source>
        <dbReference type="EMBL" id="MBJ7598712.1"/>
    </source>
</evidence>
<evidence type="ECO:0000313" key="4">
    <source>
        <dbReference type="Proteomes" id="UP000612893"/>
    </source>
</evidence>
<keyword evidence="1" id="KW-0540">Nuclease</keyword>
<keyword evidence="4" id="KW-1185">Reference proteome</keyword>
<accession>A0A934K7J7</accession>
<dbReference type="CDD" id="cd16272">
    <property type="entry name" value="RNaseZ_MBL-fold"/>
    <property type="match status" value="1"/>
</dbReference>
<dbReference type="GO" id="GO:0016787">
    <property type="term" value="F:hydrolase activity"/>
    <property type="evidence" value="ECO:0007669"/>
    <property type="project" value="UniProtKB-KW"/>
</dbReference>
<dbReference type="InterPro" id="IPR036866">
    <property type="entry name" value="RibonucZ/Hydroxyglut_hydro"/>
</dbReference>
<dbReference type="InterPro" id="IPR001279">
    <property type="entry name" value="Metallo-B-lactamas"/>
</dbReference>
<comment type="caution">
    <text evidence="3">The sequence shown here is derived from an EMBL/GenBank/DDBJ whole genome shotgun (WGS) entry which is preliminary data.</text>
</comment>
<name>A0A934K7J7_9BACT</name>
<feature type="domain" description="Metallo-beta-lactamase" evidence="2">
    <location>
        <begin position="8"/>
        <end position="211"/>
    </location>
</feature>
<reference evidence="3" key="1">
    <citation type="submission" date="2020-10" db="EMBL/GenBank/DDBJ databases">
        <title>Ca. Dormibacterota MAGs.</title>
        <authorList>
            <person name="Montgomery K."/>
        </authorList>
    </citation>
    <scope>NUCLEOTIDE SEQUENCE [LARGE SCALE GENOMIC DNA]</scope>
    <source>
        <strain evidence="3">SC8812_S17_10</strain>
    </source>
</reference>
<dbReference type="RefSeq" id="WP_338201918.1">
    <property type="nucleotide sequence ID" value="NZ_JAEKNR010000122.1"/>
</dbReference>
<protein>
    <submittedName>
        <fullName evidence="3">Ribonuclease Z</fullName>
    </submittedName>
</protein>
<dbReference type="EMBL" id="JAEKNR010000122">
    <property type="protein sequence ID" value="MBJ7598712.1"/>
    <property type="molecule type" value="Genomic_DNA"/>
</dbReference>
<keyword evidence="1" id="KW-0255">Endonuclease</keyword>
<evidence type="ECO:0000259" key="2">
    <source>
        <dbReference type="SMART" id="SM00849"/>
    </source>
</evidence>